<evidence type="ECO:0000256" key="9">
    <source>
        <dbReference type="RuleBase" id="RU364070"/>
    </source>
</evidence>
<feature type="transmembrane region" description="Helical" evidence="9">
    <location>
        <begin position="1000"/>
        <end position="1021"/>
    </location>
</feature>
<dbReference type="RefSeq" id="WP_150569195.1">
    <property type="nucleotide sequence ID" value="NZ_CABVHF010000001.1"/>
</dbReference>
<dbReference type="PRINTS" id="PR00702">
    <property type="entry name" value="ACRIFLAVINRP"/>
</dbReference>
<evidence type="ECO:0000256" key="7">
    <source>
        <dbReference type="ARBA" id="ARBA00022989"/>
    </source>
</evidence>
<dbReference type="Proteomes" id="UP000399692">
    <property type="component" value="Unassembled WGS sequence"/>
</dbReference>
<dbReference type="NCBIfam" id="TIGR00915">
    <property type="entry name" value="2A0602"/>
    <property type="match status" value="1"/>
</dbReference>
<protein>
    <recommendedName>
        <fullName evidence="9">Efflux pump membrane transporter</fullName>
    </recommendedName>
</protein>
<keyword evidence="7 9" id="KW-1133">Transmembrane helix</keyword>
<feature type="transmembrane region" description="Helical" evidence="9">
    <location>
        <begin position="433"/>
        <end position="457"/>
    </location>
</feature>
<dbReference type="Gene3D" id="3.30.70.1320">
    <property type="entry name" value="Multidrug efflux transporter AcrB pore domain like"/>
    <property type="match status" value="1"/>
</dbReference>
<evidence type="ECO:0000313" key="11">
    <source>
        <dbReference type="Proteomes" id="UP000399692"/>
    </source>
</evidence>
<feature type="transmembrane region" description="Helical" evidence="9">
    <location>
        <begin position="339"/>
        <end position="358"/>
    </location>
</feature>
<dbReference type="FunFam" id="1.20.1640.10:FF:000001">
    <property type="entry name" value="Efflux pump membrane transporter"/>
    <property type="match status" value="1"/>
</dbReference>
<dbReference type="GO" id="GO:0042910">
    <property type="term" value="F:xenobiotic transmembrane transporter activity"/>
    <property type="evidence" value="ECO:0007669"/>
    <property type="project" value="TreeGrafter"/>
</dbReference>
<dbReference type="AlphaFoldDB" id="A0A5E6PRJ3"/>
<feature type="transmembrane region" description="Helical" evidence="9">
    <location>
        <begin position="537"/>
        <end position="554"/>
    </location>
</feature>
<evidence type="ECO:0000313" key="10">
    <source>
        <dbReference type="EMBL" id="VVM46221.1"/>
    </source>
</evidence>
<dbReference type="Gene3D" id="3.30.70.1440">
    <property type="entry name" value="Multidrug efflux transporter AcrB pore domain"/>
    <property type="match status" value="1"/>
</dbReference>
<keyword evidence="5 9" id="KW-0997">Cell inner membrane</keyword>
<dbReference type="PANTHER" id="PTHR32063">
    <property type="match status" value="1"/>
</dbReference>
<keyword evidence="8 9" id="KW-0472">Membrane</keyword>
<accession>A0A5E6PRJ3</accession>
<keyword evidence="3 9" id="KW-0813">Transport</keyword>
<sequence>MPQFFIDRPIFAWVVALFILLAGALSIPKLPVAQYPNVAPPQIEIYAVYPGASAATMDESVVSLIEQELNGADNLLYFNSQSSLGSATITATFEPGTQPDLAQVDVQNRLKVVESRLPRPVTQQGLQVEKVSTGFLLLATLTSEDGSLDETALSDILARNVMNEIRRLKGVGKAQLYGSERAMRIWIDPAKLIGFNLTPNDVSVAIAAQNAQVAPGSIGDLPSRPTQEITANVVVKGQLSTPQEFADIVLRANPDGSSVTVGDVARVEIGAQDYQFGTRLNGKPSTAFAVQLSPGANAMQTATLVREKMEQLAPLFPAGVKYDIPYDTSPFVKVSIQQVITTLFEAMLLVFAVMFLFLQNIRYTLIPTLVVPVALMGTFAVMMAMGFSINVLTLFGMVLAIGILVDDAIVVVENVERIMAEEGLPPKQATRKAMGQISGAIVGITLVLVAVFLPMAFMQGSVGVIYQQFSVSMAVSILFSAFLALSLTPALCATLLKPVAKGGEHASKGFFGWFNRRFERMSDGYQRWVVHALKRSGRYLLLYGVLLAVLGYGFSQLPTAFLPTEDQGYTITDIQLPPGASRARTEQVAAQIEAHNSGEAGVGNTTLILGFSFSGSGQNAALAFTTLKDWSERGAADSAQAIADRANQAFSQIKDAVAFSVLPPPIDGLGESTGFELRLQDRGGLGHAQLMAARDQLLAEAGKSKLLVNVRESSLAESPQIQLEIDRRQANALGISFADIGSVLDTAVGSSYVNDFPNQGRMQRVVVQAEGDQRSRVEDLLKIHVRNDSGKMVPLAAFVQAKWVTGPVQLTRYNGYPAVSISGEPAPGYSSGDAMDEMQRLVDQLPAGTALEWTGLSLQERLSGSQAPLLLALSLLIVFLCLAALYESWSIPTAVLLVVPLGVLGAVLAVTLRGMPNDVFFKVGLITLIGLSAKNAILIIEFAKSLVDQGHDPVDAAVQAARLRLRPIVMTSLAFILGVVPLAIASGASSASQQAIGTGVIGGMLSATLAVVFVPVFFVVVMRLAGRRKASVEASERG</sequence>
<feature type="transmembrane region" description="Helical" evidence="9">
    <location>
        <begin position="893"/>
        <end position="913"/>
    </location>
</feature>
<name>A0A5E6PRJ3_PSEFL</name>
<dbReference type="Gene3D" id="3.30.70.1430">
    <property type="entry name" value="Multidrug efflux transporter AcrB pore domain"/>
    <property type="match status" value="2"/>
</dbReference>
<feature type="transmembrane region" description="Helical" evidence="9">
    <location>
        <begin position="391"/>
        <end position="412"/>
    </location>
</feature>
<evidence type="ECO:0000256" key="5">
    <source>
        <dbReference type="ARBA" id="ARBA00022519"/>
    </source>
</evidence>
<evidence type="ECO:0000256" key="3">
    <source>
        <dbReference type="ARBA" id="ARBA00022448"/>
    </source>
</evidence>
<evidence type="ECO:0000256" key="4">
    <source>
        <dbReference type="ARBA" id="ARBA00022475"/>
    </source>
</evidence>
<feature type="transmembrane region" description="Helical" evidence="9">
    <location>
        <begin position="968"/>
        <end position="988"/>
    </location>
</feature>
<dbReference type="Gene3D" id="3.30.2090.10">
    <property type="entry name" value="Multidrug efflux transporter AcrB TolC docking domain, DN and DC subdomains"/>
    <property type="match status" value="2"/>
</dbReference>
<dbReference type="Gene3D" id="1.20.1640.10">
    <property type="entry name" value="Multidrug efflux transporter AcrB transmembrane domain"/>
    <property type="match status" value="2"/>
</dbReference>
<feature type="transmembrane region" description="Helical" evidence="9">
    <location>
        <begin position="867"/>
        <end position="886"/>
    </location>
</feature>
<keyword evidence="4" id="KW-1003">Cell membrane</keyword>
<feature type="transmembrane region" description="Helical" evidence="9">
    <location>
        <begin position="365"/>
        <end position="385"/>
    </location>
</feature>
<reference evidence="10 11" key="1">
    <citation type="submission" date="2019-09" db="EMBL/GenBank/DDBJ databases">
        <authorList>
            <person name="Chandra G."/>
            <person name="Truman W A."/>
        </authorList>
    </citation>
    <scope>NUCLEOTIDE SEQUENCE [LARGE SCALE GENOMIC DNA]</scope>
    <source>
        <strain evidence="10">PS631</strain>
    </source>
</reference>
<evidence type="ECO:0000256" key="2">
    <source>
        <dbReference type="ARBA" id="ARBA00010942"/>
    </source>
</evidence>
<dbReference type="NCBIfam" id="NF000282">
    <property type="entry name" value="RND_permease_1"/>
    <property type="match status" value="1"/>
</dbReference>
<dbReference type="SUPFAM" id="SSF82866">
    <property type="entry name" value="Multidrug efflux transporter AcrB transmembrane domain"/>
    <property type="match status" value="2"/>
</dbReference>
<comment type="similarity">
    <text evidence="2 9">Belongs to the resistance-nodulation-cell division (RND) (TC 2.A.6) family.</text>
</comment>
<evidence type="ECO:0000256" key="6">
    <source>
        <dbReference type="ARBA" id="ARBA00022692"/>
    </source>
</evidence>
<feature type="transmembrane region" description="Helical" evidence="9">
    <location>
        <begin position="919"/>
        <end position="940"/>
    </location>
</feature>
<comment type="caution">
    <text evidence="9">Lacks conserved residue(s) required for the propagation of feature annotation.</text>
</comment>
<dbReference type="SUPFAM" id="SSF82714">
    <property type="entry name" value="Multidrug efflux transporter AcrB TolC docking domain, DN and DC subdomains"/>
    <property type="match status" value="2"/>
</dbReference>
<dbReference type="OrthoDB" id="9757904at2"/>
<dbReference type="PANTHER" id="PTHR32063:SF10">
    <property type="entry name" value="EFFLUX PUMP MEMBRANE TRANSPORTER"/>
    <property type="match status" value="1"/>
</dbReference>
<comment type="subcellular location">
    <subcellularLocation>
        <location evidence="1 9">Cell inner membrane</location>
        <topology evidence="1 9">Multi-pass membrane protein</topology>
    </subcellularLocation>
</comment>
<dbReference type="Pfam" id="PF00873">
    <property type="entry name" value="ACR_tran"/>
    <property type="match status" value="1"/>
</dbReference>
<evidence type="ECO:0000256" key="8">
    <source>
        <dbReference type="ARBA" id="ARBA00023136"/>
    </source>
</evidence>
<dbReference type="GO" id="GO:0015562">
    <property type="term" value="F:efflux transmembrane transporter activity"/>
    <property type="evidence" value="ECO:0007669"/>
    <property type="project" value="InterPro"/>
</dbReference>
<dbReference type="SUPFAM" id="SSF82693">
    <property type="entry name" value="Multidrug efflux transporter AcrB pore domain, PN1, PN2, PC1 and PC2 subdomains"/>
    <property type="match status" value="3"/>
</dbReference>
<feature type="transmembrane region" description="Helical" evidence="9">
    <location>
        <begin position="469"/>
        <end position="496"/>
    </location>
</feature>
<keyword evidence="6 9" id="KW-0812">Transmembrane</keyword>
<dbReference type="InterPro" id="IPR004764">
    <property type="entry name" value="MdtF-like"/>
</dbReference>
<dbReference type="GO" id="GO:0005886">
    <property type="term" value="C:plasma membrane"/>
    <property type="evidence" value="ECO:0007669"/>
    <property type="project" value="UniProtKB-SubCell"/>
</dbReference>
<dbReference type="InterPro" id="IPR027463">
    <property type="entry name" value="AcrB_DN_DC_subdom"/>
</dbReference>
<dbReference type="GO" id="GO:0009636">
    <property type="term" value="P:response to toxic substance"/>
    <property type="evidence" value="ECO:0007669"/>
    <property type="project" value="UniProtKB-ARBA"/>
</dbReference>
<evidence type="ECO:0000256" key="1">
    <source>
        <dbReference type="ARBA" id="ARBA00004429"/>
    </source>
</evidence>
<dbReference type="FunFam" id="3.30.70.1430:FF:000001">
    <property type="entry name" value="Efflux pump membrane transporter"/>
    <property type="match status" value="1"/>
</dbReference>
<proteinExistence type="inferred from homology"/>
<dbReference type="EMBL" id="CABVHF010000001">
    <property type="protein sequence ID" value="VVM46221.1"/>
    <property type="molecule type" value="Genomic_DNA"/>
</dbReference>
<dbReference type="InterPro" id="IPR001036">
    <property type="entry name" value="Acrflvin-R"/>
</dbReference>
<organism evidence="10 11">
    <name type="scientific">Pseudomonas fluorescens</name>
    <dbReference type="NCBI Taxonomy" id="294"/>
    <lineage>
        <taxon>Bacteria</taxon>
        <taxon>Pseudomonadati</taxon>
        <taxon>Pseudomonadota</taxon>
        <taxon>Gammaproteobacteria</taxon>
        <taxon>Pseudomonadales</taxon>
        <taxon>Pseudomonadaceae</taxon>
        <taxon>Pseudomonas</taxon>
    </lineage>
</organism>
<gene>
    <name evidence="10" type="primary">ttgB_1</name>
    <name evidence="10" type="ORF">PS631_00555</name>
</gene>